<evidence type="ECO:0000256" key="2">
    <source>
        <dbReference type="ARBA" id="ARBA00022737"/>
    </source>
</evidence>
<dbReference type="GO" id="GO:0005509">
    <property type="term" value="F:calcium ion binding"/>
    <property type="evidence" value="ECO:0007669"/>
    <property type="project" value="InterPro"/>
</dbReference>
<keyword evidence="6" id="KW-1185">Reference proteome</keyword>
<dbReference type="PROSITE" id="PS00018">
    <property type="entry name" value="EF_HAND_1"/>
    <property type="match status" value="3"/>
</dbReference>
<evidence type="ECO:0000259" key="4">
    <source>
        <dbReference type="PROSITE" id="PS50222"/>
    </source>
</evidence>
<feature type="domain" description="EF-hand" evidence="4">
    <location>
        <begin position="137"/>
        <end position="169"/>
    </location>
</feature>
<keyword evidence="1" id="KW-0479">Metal-binding</keyword>
<comment type="caution">
    <text evidence="5">The sequence shown here is derived from an EMBL/GenBank/DDBJ whole genome shotgun (WGS) entry which is preliminary data.</text>
</comment>
<dbReference type="AlphaFoldDB" id="A0AAW1LYR8"/>
<evidence type="ECO:0000313" key="5">
    <source>
        <dbReference type="EMBL" id="KAK9740980.1"/>
    </source>
</evidence>
<evidence type="ECO:0000256" key="3">
    <source>
        <dbReference type="ARBA" id="ARBA00022837"/>
    </source>
</evidence>
<feature type="domain" description="EF-hand" evidence="4">
    <location>
        <begin position="4"/>
        <end position="39"/>
    </location>
</feature>
<sequence length="169" mass="19600">MSPLDTSDLYRIFESLDRNNDGLLSLDELNWLLESTGAHDATLYELVELFGKTSLNFEEFSEFHNFVFMEIRTEVESYKDSIDTYKYDIIGEHEKDDDDKESDLYKAFRVFDLNGDGLISSKELQSVLCKLGTSDKNCALDCDKIIQKYDVNSDGFVDFDEFKMMMLTH</sequence>
<name>A0AAW1LYR8_SAPOF</name>
<dbReference type="SMART" id="SM00054">
    <property type="entry name" value="EFh"/>
    <property type="match status" value="3"/>
</dbReference>
<dbReference type="FunFam" id="1.10.238.10:FF:000003">
    <property type="entry name" value="Calmodulin A"/>
    <property type="match status" value="1"/>
</dbReference>
<reference evidence="5" key="1">
    <citation type="submission" date="2024-03" db="EMBL/GenBank/DDBJ databases">
        <title>WGS assembly of Saponaria officinalis var. Norfolk2.</title>
        <authorList>
            <person name="Jenkins J."/>
            <person name="Shu S."/>
            <person name="Grimwood J."/>
            <person name="Barry K."/>
            <person name="Goodstein D."/>
            <person name="Schmutz J."/>
            <person name="Leebens-Mack J."/>
            <person name="Osbourn A."/>
        </authorList>
    </citation>
    <scope>NUCLEOTIDE SEQUENCE [LARGE SCALE GENOMIC DNA]</scope>
    <source>
        <strain evidence="5">JIC</strain>
    </source>
</reference>
<dbReference type="CDD" id="cd00051">
    <property type="entry name" value="EFh"/>
    <property type="match status" value="1"/>
</dbReference>
<organism evidence="5 6">
    <name type="scientific">Saponaria officinalis</name>
    <name type="common">Common soapwort</name>
    <name type="synonym">Lychnis saponaria</name>
    <dbReference type="NCBI Taxonomy" id="3572"/>
    <lineage>
        <taxon>Eukaryota</taxon>
        <taxon>Viridiplantae</taxon>
        <taxon>Streptophyta</taxon>
        <taxon>Embryophyta</taxon>
        <taxon>Tracheophyta</taxon>
        <taxon>Spermatophyta</taxon>
        <taxon>Magnoliopsida</taxon>
        <taxon>eudicotyledons</taxon>
        <taxon>Gunneridae</taxon>
        <taxon>Pentapetalae</taxon>
        <taxon>Caryophyllales</taxon>
        <taxon>Caryophyllaceae</taxon>
        <taxon>Caryophylleae</taxon>
        <taxon>Saponaria</taxon>
    </lineage>
</organism>
<dbReference type="InterPro" id="IPR039647">
    <property type="entry name" value="EF_hand_pair_protein_CML-like"/>
</dbReference>
<dbReference type="Proteomes" id="UP001443914">
    <property type="component" value="Unassembled WGS sequence"/>
</dbReference>
<keyword evidence="3" id="KW-0106">Calcium</keyword>
<gene>
    <name evidence="5" type="ORF">RND81_03G074500</name>
</gene>
<dbReference type="PROSITE" id="PS50222">
    <property type="entry name" value="EF_HAND_2"/>
    <property type="match status" value="3"/>
</dbReference>
<dbReference type="InterPro" id="IPR011992">
    <property type="entry name" value="EF-hand-dom_pair"/>
</dbReference>
<keyword evidence="2" id="KW-0677">Repeat</keyword>
<evidence type="ECO:0000313" key="6">
    <source>
        <dbReference type="Proteomes" id="UP001443914"/>
    </source>
</evidence>
<feature type="domain" description="EF-hand" evidence="4">
    <location>
        <begin position="99"/>
        <end position="134"/>
    </location>
</feature>
<protein>
    <recommendedName>
        <fullName evidence="4">EF-hand domain-containing protein</fullName>
    </recommendedName>
</protein>
<dbReference type="Pfam" id="PF13202">
    <property type="entry name" value="EF-hand_5"/>
    <property type="match status" value="1"/>
</dbReference>
<evidence type="ECO:0000256" key="1">
    <source>
        <dbReference type="ARBA" id="ARBA00022723"/>
    </source>
</evidence>
<dbReference type="EMBL" id="JBDFQZ010000003">
    <property type="protein sequence ID" value="KAK9740980.1"/>
    <property type="molecule type" value="Genomic_DNA"/>
</dbReference>
<dbReference type="InterPro" id="IPR018247">
    <property type="entry name" value="EF_Hand_1_Ca_BS"/>
</dbReference>
<proteinExistence type="predicted"/>
<dbReference type="SUPFAM" id="SSF47473">
    <property type="entry name" value="EF-hand"/>
    <property type="match status" value="1"/>
</dbReference>
<dbReference type="PANTHER" id="PTHR10891">
    <property type="entry name" value="EF-HAND CALCIUM-BINDING DOMAIN CONTAINING PROTEIN"/>
    <property type="match status" value="1"/>
</dbReference>
<dbReference type="Gene3D" id="1.10.238.10">
    <property type="entry name" value="EF-hand"/>
    <property type="match status" value="2"/>
</dbReference>
<dbReference type="InterPro" id="IPR002048">
    <property type="entry name" value="EF_hand_dom"/>
</dbReference>
<dbReference type="Pfam" id="PF13499">
    <property type="entry name" value="EF-hand_7"/>
    <property type="match status" value="1"/>
</dbReference>
<accession>A0AAW1LYR8</accession>